<keyword evidence="1" id="KW-0812">Transmembrane</keyword>
<feature type="transmembrane region" description="Helical" evidence="1">
    <location>
        <begin position="57"/>
        <end position="75"/>
    </location>
</feature>
<dbReference type="RefSeq" id="WP_105357745.1">
    <property type="nucleotide sequence ID" value="NZ_PUIA01000069.1"/>
</dbReference>
<comment type="caution">
    <text evidence="2">The sequence shown here is derived from an EMBL/GenBank/DDBJ whole genome shotgun (WGS) entry which is preliminary data.</text>
</comment>
<proteinExistence type="predicted"/>
<feature type="transmembrane region" description="Helical" evidence="1">
    <location>
        <begin position="87"/>
        <end position="106"/>
    </location>
</feature>
<protein>
    <submittedName>
        <fullName evidence="2">Uncharacterized protein</fullName>
    </submittedName>
</protein>
<reference evidence="2 3" key="1">
    <citation type="submission" date="2018-02" db="EMBL/GenBank/DDBJ databases">
        <title>Comparative genomes isolates from brazilian mangrove.</title>
        <authorList>
            <person name="Araujo J.E."/>
            <person name="Taketani R.G."/>
            <person name="Silva M.C.P."/>
            <person name="Loureco M.V."/>
            <person name="Andreote F.D."/>
        </authorList>
    </citation>
    <scope>NUCLEOTIDE SEQUENCE [LARGE SCALE GENOMIC DNA]</scope>
    <source>
        <strain evidence="2 3">HEX-2 MGV</strain>
    </source>
</reference>
<keyword evidence="1" id="KW-0472">Membrane</keyword>
<gene>
    <name evidence="2" type="ORF">C5Y96_21700</name>
</gene>
<dbReference type="EMBL" id="PUIA01000069">
    <property type="protein sequence ID" value="PQO26067.1"/>
    <property type="molecule type" value="Genomic_DNA"/>
</dbReference>
<evidence type="ECO:0000313" key="3">
    <source>
        <dbReference type="Proteomes" id="UP000240009"/>
    </source>
</evidence>
<feature type="transmembrane region" description="Helical" evidence="1">
    <location>
        <begin position="6"/>
        <end position="21"/>
    </location>
</feature>
<keyword evidence="1" id="KW-1133">Transmembrane helix</keyword>
<feature type="transmembrane region" description="Helical" evidence="1">
    <location>
        <begin position="28"/>
        <end position="45"/>
    </location>
</feature>
<dbReference type="AlphaFoldDB" id="A0A2S8F1U0"/>
<accession>A0A2S8F1U0</accession>
<sequence>MLIVAYSVFLCVLLTLLLFVAKFSRHPISLIGSLIVVEIVLVSAFSPADLGEFAEAAFTRLFAWNMGTVGVLFALRGFILNDSIRGLAWRFFLLIAPIGIVLFMAIRDQ</sequence>
<evidence type="ECO:0000256" key="1">
    <source>
        <dbReference type="SAM" id="Phobius"/>
    </source>
</evidence>
<evidence type="ECO:0000313" key="2">
    <source>
        <dbReference type="EMBL" id="PQO26067.1"/>
    </source>
</evidence>
<organism evidence="2 3">
    <name type="scientific">Blastopirellula marina</name>
    <dbReference type="NCBI Taxonomy" id="124"/>
    <lineage>
        <taxon>Bacteria</taxon>
        <taxon>Pseudomonadati</taxon>
        <taxon>Planctomycetota</taxon>
        <taxon>Planctomycetia</taxon>
        <taxon>Pirellulales</taxon>
        <taxon>Pirellulaceae</taxon>
        <taxon>Blastopirellula</taxon>
    </lineage>
</organism>
<name>A0A2S8F1U0_9BACT</name>
<dbReference type="Proteomes" id="UP000240009">
    <property type="component" value="Unassembled WGS sequence"/>
</dbReference>